<evidence type="ECO:0000259" key="1">
    <source>
        <dbReference type="Pfam" id="PF03992"/>
    </source>
</evidence>
<accession>A0A128F1C2</accession>
<proteinExistence type="predicted"/>
<dbReference type="InterPro" id="IPR011008">
    <property type="entry name" value="Dimeric_a/b-barrel"/>
</dbReference>
<dbReference type="InterPro" id="IPR007138">
    <property type="entry name" value="ABM_dom"/>
</dbReference>
<dbReference type="SUPFAM" id="SSF54909">
    <property type="entry name" value="Dimeric alpha+beta barrel"/>
    <property type="match status" value="1"/>
</dbReference>
<evidence type="ECO:0000313" key="2">
    <source>
        <dbReference type="EMBL" id="CZF80602.1"/>
    </source>
</evidence>
<sequence>MILEVAILNVLPSQKTEFETAFAKAQTIISAQKGYISHEVRRCL</sequence>
<dbReference type="EMBL" id="FIZY01000010">
    <property type="protein sequence ID" value="CZF80602.1"/>
    <property type="molecule type" value="Genomic_DNA"/>
</dbReference>
<dbReference type="Pfam" id="PF03992">
    <property type="entry name" value="ABM"/>
    <property type="match status" value="1"/>
</dbReference>
<name>A0A128F1C2_9GAMM</name>
<feature type="domain" description="ABM" evidence="1">
    <location>
        <begin position="1"/>
        <end position="43"/>
    </location>
</feature>
<gene>
    <name evidence="2" type="ORF">GMA8713_01524</name>
</gene>
<protein>
    <recommendedName>
        <fullName evidence="1">ABM domain-containing protein</fullName>
    </recommendedName>
</protein>
<dbReference type="AlphaFoldDB" id="A0A128F1C2"/>
<organism evidence="2 3">
    <name type="scientific">Grimontia marina</name>
    <dbReference type="NCBI Taxonomy" id="646534"/>
    <lineage>
        <taxon>Bacteria</taxon>
        <taxon>Pseudomonadati</taxon>
        <taxon>Pseudomonadota</taxon>
        <taxon>Gammaproteobacteria</taxon>
        <taxon>Vibrionales</taxon>
        <taxon>Vibrionaceae</taxon>
        <taxon>Grimontia</taxon>
    </lineage>
</organism>
<keyword evidence="3" id="KW-1185">Reference proteome</keyword>
<dbReference type="Gene3D" id="3.30.70.100">
    <property type="match status" value="1"/>
</dbReference>
<evidence type="ECO:0000313" key="3">
    <source>
        <dbReference type="Proteomes" id="UP000073601"/>
    </source>
</evidence>
<reference evidence="3" key="1">
    <citation type="submission" date="2016-02" db="EMBL/GenBank/DDBJ databases">
        <authorList>
            <person name="Rodrigo-Torres Lidia"/>
            <person name="Arahal R.David."/>
        </authorList>
    </citation>
    <scope>NUCLEOTIDE SEQUENCE [LARGE SCALE GENOMIC DNA]</scope>
    <source>
        <strain evidence="3">CECT 8713</strain>
    </source>
</reference>
<dbReference type="Proteomes" id="UP000073601">
    <property type="component" value="Unassembled WGS sequence"/>
</dbReference>